<gene>
    <name evidence="1" type="ORF">VNO80_30083</name>
</gene>
<evidence type="ECO:0000313" key="1">
    <source>
        <dbReference type="EMBL" id="KAK7333316.1"/>
    </source>
</evidence>
<organism evidence="1 2">
    <name type="scientific">Phaseolus coccineus</name>
    <name type="common">Scarlet runner bean</name>
    <name type="synonym">Phaseolus multiflorus</name>
    <dbReference type="NCBI Taxonomy" id="3886"/>
    <lineage>
        <taxon>Eukaryota</taxon>
        <taxon>Viridiplantae</taxon>
        <taxon>Streptophyta</taxon>
        <taxon>Embryophyta</taxon>
        <taxon>Tracheophyta</taxon>
        <taxon>Spermatophyta</taxon>
        <taxon>Magnoliopsida</taxon>
        <taxon>eudicotyledons</taxon>
        <taxon>Gunneridae</taxon>
        <taxon>Pentapetalae</taxon>
        <taxon>rosids</taxon>
        <taxon>fabids</taxon>
        <taxon>Fabales</taxon>
        <taxon>Fabaceae</taxon>
        <taxon>Papilionoideae</taxon>
        <taxon>50 kb inversion clade</taxon>
        <taxon>NPAAA clade</taxon>
        <taxon>indigoferoid/millettioid clade</taxon>
        <taxon>Phaseoleae</taxon>
        <taxon>Phaseolus</taxon>
    </lineage>
</organism>
<proteinExistence type="predicted"/>
<dbReference type="EMBL" id="JAYMYR010000011">
    <property type="protein sequence ID" value="KAK7333316.1"/>
    <property type="molecule type" value="Genomic_DNA"/>
</dbReference>
<comment type="caution">
    <text evidence="1">The sequence shown here is derived from an EMBL/GenBank/DDBJ whole genome shotgun (WGS) entry which is preliminary data.</text>
</comment>
<dbReference type="PROSITE" id="PS51257">
    <property type="entry name" value="PROKAR_LIPOPROTEIN"/>
    <property type="match status" value="1"/>
</dbReference>
<evidence type="ECO:0000313" key="2">
    <source>
        <dbReference type="Proteomes" id="UP001374584"/>
    </source>
</evidence>
<accession>A0AAN9LCL0</accession>
<name>A0AAN9LCL0_PHACN</name>
<sequence length="98" mass="10785">MLRSVPHCGMFEGGGGGGAMTVACRKLIQRCRSCLVRWELLPQWSGFFHFPPSLTPTTLYSTSNLHLSQISLCTHLNPNLDLSSSSSRILQSQFVSSD</sequence>
<protein>
    <submittedName>
        <fullName evidence="1">Uncharacterized protein</fullName>
    </submittedName>
</protein>
<dbReference type="AlphaFoldDB" id="A0AAN9LCL0"/>
<reference evidence="1 2" key="1">
    <citation type="submission" date="2024-01" db="EMBL/GenBank/DDBJ databases">
        <title>The genomes of 5 underutilized Papilionoideae crops provide insights into root nodulation and disease resistanc.</title>
        <authorList>
            <person name="Jiang F."/>
        </authorList>
    </citation>
    <scope>NUCLEOTIDE SEQUENCE [LARGE SCALE GENOMIC DNA]</scope>
    <source>
        <strain evidence="1">JINMINGXINNONG_FW02</strain>
        <tissue evidence="1">Leaves</tissue>
    </source>
</reference>
<keyword evidence="2" id="KW-1185">Reference proteome</keyword>
<dbReference type="Proteomes" id="UP001374584">
    <property type="component" value="Unassembled WGS sequence"/>
</dbReference>